<feature type="chain" id="PRO_5001931321" evidence="2">
    <location>
        <begin position="24"/>
        <end position="68"/>
    </location>
</feature>
<dbReference type="EMBL" id="KM462885">
    <property type="protein sequence ID" value="AIT95462.1"/>
    <property type="molecule type" value="Genomic_DNA"/>
</dbReference>
<keyword evidence="1" id="KW-1133">Transmembrane helix</keyword>
<keyword evidence="3" id="KW-0150">Chloroplast</keyword>
<reference evidence="3" key="1">
    <citation type="journal article" date="2014" name="BMC Evol. Biol.">
        <title>Chloroplast phylogenomic analysis resolves deep-level relationships within the green algal class Trebouxiophyceae.</title>
        <authorList>
            <person name="Lemieux C."/>
            <person name="Otis C."/>
            <person name="Turmel M."/>
        </authorList>
    </citation>
    <scope>NUCLEOTIDE SEQUENCE</scope>
</reference>
<sequence length="68" mass="8077">MLNFFQFLTGILIIVLIIPQTPTENIVLRKFLETGLFTSYSEAKSFLKISTWFLIFLFLILTFLFIYF</sequence>
<evidence type="ECO:0000256" key="1">
    <source>
        <dbReference type="SAM" id="Phobius"/>
    </source>
</evidence>
<keyword evidence="1" id="KW-0812">Transmembrane</keyword>
<dbReference type="AlphaFoldDB" id="A0A097KQL8"/>
<keyword evidence="2" id="KW-0732">Signal</keyword>
<feature type="signal peptide" evidence="2">
    <location>
        <begin position="1"/>
        <end position="23"/>
    </location>
</feature>
<dbReference type="RefSeq" id="YP_009106580.1">
    <property type="nucleotide sequence ID" value="NC_025546.1"/>
</dbReference>
<proteinExistence type="predicted"/>
<organism evidence="3">
    <name type="scientific">Dicloster acuatus</name>
    <dbReference type="NCBI Taxonomy" id="91190"/>
    <lineage>
        <taxon>Eukaryota</taxon>
        <taxon>Viridiplantae</taxon>
        <taxon>Chlorophyta</taxon>
        <taxon>core chlorophytes</taxon>
        <taxon>Trebouxiophyceae</taxon>
        <taxon>Chlorellales</taxon>
        <taxon>Chlorellaceae</taxon>
        <taxon>Dicloster</taxon>
    </lineage>
</organism>
<feature type="transmembrane region" description="Helical" evidence="1">
    <location>
        <begin position="49"/>
        <end position="67"/>
    </location>
</feature>
<evidence type="ECO:0000256" key="2">
    <source>
        <dbReference type="SAM" id="SignalP"/>
    </source>
</evidence>
<keyword evidence="1" id="KW-0472">Membrane</keyword>
<gene>
    <name evidence="3" type="primary">ycf47</name>
</gene>
<evidence type="ECO:0000313" key="3">
    <source>
        <dbReference type="EMBL" id="AIT95462.1"/>
    </source>
</evidence>
<name>A0A097KQL8_9CHLO</name>
<dbReference type="GeneID" id="22160950"/>
<geneLocation type="chloroplast" evidence="3"/>
<keyword evidence="3" id="KW-0934">Plastid</keyword>
<protein>
    <submittedName>
        <fullName evidence="3">Hypothetical chloroplast RF47</fullName>
    </submittedName>
</protein>
<accession>A0A097KQL8</accession>